<evidence type="ECO:0000256" key="1">
    <source>
        <dbReference type="ARBA" id="ARBA00010141"/>
    </source>
</evidence>
<dbReference type="EMBL" id="JACHMO010000001">
    <property type="protein sequence ID" value="MBB5807240.1"/>
    <property type="molecule type" value="Genomic_DNA"/>
</dbReference>
<name>A0A7W9HRP9_9PSEU</name>
<dbReference type="PANTHER" id="PTHR32092">
    <property type="entry name" value="6-PHOSPHO-BETA-GLUCOSIDASE-RELATED"/>
    <property type="match status" value="1"/>
</dbReference>
<accession>A0A7W9HRP9</accession>
<evidence type="ECO:0000256" key="4">
    <source>
        <dbReference type="ARBA" id="ARBA00023027"/>
    </source>
</evidence>
<gene>
    <name evidence="12" type="ORF">F4560_007008</name>
</gene>
<protein>
    <submittedName>
        <fullName evidence="12">6-phospho-beta-glucosidase</fullName>
        <ecNumber evidence="12">3.2.1.86</ecNumber>
    </submittedName>
</protein>
<evidence type="ECO:0000256" key="5">
    <source>
        <dbReference type="ARBA" id="ARBA00023211"/>
    </source>
</evidence>
<dbReference type="AlphaFoldDB" id="A0A7W9HRP9"/>
<dbReference type="EC" id="3.2.1.86" evidence="12"/>
<dbReference type="Pfam" id="PF02056">
    <property type="entry name" value="Glyco_hydro_4"/>
    <property type="match status" value="1"/>
</dbReference>
<evidence type="ECO:0000256" key="10">
    <source>
        <dbReference type="RuleBase" id="RU361152"/>
    </source>
</evidence>
<comment type="caution">
    <text evidence="12">The sequence shown here is derived from an EMBL/GenBank/DDBJ whole genome shotgun (WGS) entry which is preliminary data.</text>
</comment>
<feature type="domain" description="Glycosyl hydrolase family 4 C-terminal" evidence="11">
    <location>
        <begin position="196"/>
        <end position="416"/>
    </location>
</feature>
<keyword evidence="3 10" id="KW-0378">Hydrolase</keyword>
<evidence type="ECO:0000313" key="12">
    <source>
        <dbReference type="EMBL" id="MBB5807240.1"/>
    </source>
</evidence>
<evidence type="ECO:0000256" key="2">
    <source>
        <dbReference type="ARBA" id="ARBA00022723"/>
    </source>
</evidence>
<dbReference type="Gene3D" id="3.90.110.10">
    <property type="entry name" value="Lactate dehydrogenase/glycoside hydrolase, family 4, C-terminal"/>
    <property type="match status" value="1"/>
</dbReference>
<feature type="binding site" evidence="7">
    <location>
        <position position="150"/>
    </location>
    <ligand>
        <name>substrate</name>
    </ligand>
</feature>
<feature type="binding site" evidence="7">
    <location>
        <position position="96"/>
    </location>
    <ligand>
        <name>substrate</name>
    </ligand>
</feature>
<dbReference type="CDD" id="cd05296">
    <property type="entry name" value="GH4_P_beta_glucosidase"/>
    <property type="match status" value="1"/>
</dbReference>
<evidence type="ECO:0000256" key="7">
    <source>
        <dbReference type="PIRSR" id="PIRSR601088-2"/>
    </source>
</evidence>
<dbReference type="InterPro" id="IPR001088">
    <property type="entry name" value="Glyco_hydro_4"/>
</dbReference>
<evidence type="ECO:0000256" key="3">
    <source>
        <dbReference type="ARBA" id="ARBA00022801"/>
    </source>
</evidence>
<dbReference type="Proteomes" id="UP000552097">
    <property type="component" value="Unassembled WGS sequence"/>
</dbReference>
<feature type="binding site" evidence="8">
    <location>
        <position position="170"/>
    </location>
    <ligand>
        <name>Mn(2+)</name>
        <dbReference type="ChEBI" id="CHEBI:29035"/>
    </ligand>
</feature>
<dbReference type="InterPro" id="IPR036291">
    <property type="entry name" value="NAD(P)-bd_dom_sf"/>
</dbReference>
<dbReference type="Gene3D" id="3.40.50.720">
    <property type="entry name" value="NAD(P)-binding Rossmann-like Domain"/>
    <property type="match status" value="1"/>
</dbReference>
<keyword evidence="6 10" id="KW-0326">Glycosidase</keyword>
<evidence type="ECO:0000256" key="6">
    <source>
        <dbReference type="ARBA" id="ARBA00023295"/>
    </source>
</evidence>
<dbReference type="GO" id="GO:0005975">
    <property type="term" value="P:carbohydrate metabolic process"/>
    <property type="evidence" value="ECO:0007669"/>
    <property type="project" value="InterPro"/>
</dbReference>
<feature type="site" description="Increases basicity of active site Tyr" evidence="9">
    <location>
        <position position="112"/>
    </location>
</feature>
<organism evidence="12 13">
    <name type="scientific">Saccharothrix ecbatanensis</name>
    <dbReference type="NCBI Taxonomy" id="1105145"/>
    <lineage>
        <taxon>Bacteria</taxon>
        <taxon>Bacillati</taxon>
        <taxon>Actinomycetota</taxon>
        <taxon>Actinomycetes</taxon>
        <taxon>Pseudonocardiales</taxon>
        <taxon>Pseudonocardiaceae</taxon>
        <taxon>Saccharothrix</taxon>
    </lineage>
</organism>
<evidence type="ECO:0000256" key="8">
    <source>
        <dbReference type="PIRSR" id="PIRSR601088-3"/>
    </source>
</evidence>
<sequence length="444" mass="46267">MKLTVVGGGSTYTPELIDGIAGMAGVDGRRAGLVVDEIALVDPDASRLEVVGAFSRRLLAHAGHPARVTTTADLERGAEGASAVLLQLRVGGQTARASDETFPLVCGCVGQETTGAGGLAKALRTVPVVLDIAERVRAVAGDAWIVNFTNPVGIVTRALSQAGHRVVGLCNVAIAFRRWTSSLLGVAPESVRLEHVGLNHLTWETAVFVDGVDRLPELLERHGDAVGEHIGLPASLMRRLGMVPSYYLKYFYEHDEVVREQRTSPPRAEVVAGVEKELLDLYGDVSVVAKPELLGQRGGAYYSEAAVQLVHSLTGGVGVGGAAAAAGAGAGAGAAEQHVVNVRNDGALPFLPDDAVVEVPAVVSERGAVPVEVPPVPASVSGLISHVASYEHLALDAALRGGRDRVADALLAHPLIGQFSVAERLADELVARNADFLPWVQGTA</sequence>
<keyword evidence="8" id="KW-0533">Nickel</keyword>
<dbReference type="SUPFAM" id="SSF56327">
    <property type="entry name" value="LDH C-terminal domain-like"/>
    <property type="match status" value="1"/>
</dbReference>
<keyword evidence="2 8" id="KW-0479">Metal-binding</keyword>
<dbReference type="SUPFAM" id="SSF51735">
    <property type="entry name" value="NAD(P)-binding Rossmann-fold domains"/>
    <property type="match status" value="1"/>
</dbReference>
<dbReference type="InterPro" id="IPR022616">
    <property type="entry name" value="Glyco_hydro_4_C"/>
</dbReference>
<proteinExistence type="inferred from homology"/>
<dbReference type="GO" id="GO:0008706">
    <property type="term" value="F:6-phospho-beta-glucosidase activity"/>
    <property type="evidence" value="ECO:0007669"/>
    <property type="project" value="UniProtKB-EC"/>
</dbReference>
<dbReference type="GO" id="GO:0046872">
    <property type="term" value="F:metal ion binding"/>
    <property type="evidence" value="ECO:0007669"/>
    <property type="project" value="UniProtKB-KW"/>
</dbReference>
<dbReference type="PANTHER" id="PTHR32092:SF5">
    <property type="entry name" value="6-PHOSPHO-BETA-GLUCOSIDASE"/>
    <property type="match status" value="1"/>
</dbReference>
<comment type="similarity">
    <text evidence="1 10">Belongs to the glycosyl hydrolase 4 family.</text>
</comment>
<keyword evidence="8" id="KW-0408">Iron</keyword>
<keyword evidence="13" id="KW-1185">Reference proteome</keyword>
<dbReference type="PRINTS" id="PR00732">
    <property type="entry name" value="GLHYDRLASE4"/>
</dbReference>
<keyword evidence="8" id="KW-0170">Cobalt</keyword>
<keyword evidence="4 10" id="KW-0520">NAD</keyword>
<dbReference type="InterPro" id="IPR015955">
    <property type="entry name" value="Lactate_DH/Glyco_Ohase_4_C"/>
</dbReference>
<reference evidence="12 13" key="1">
    <citation type="submission" date="2020-08" db="EMBL/GenBank/DDBJ databases">
        <title>Sequencing the genomes of 1000 actinobacteria strains.</title>
        <authorList>
            <person name="Klenk H.-P."/>
        </authorList>
    </citation>
    <scope>NUCLEOTIDE SEQUENCE [LARGE SCALE GENOMIC DNA]</scope>
    <source>
        <strain evidence="12 13">DSM 45486</strain>
    </source>
</reference>
<dbReference type="RefSeq" id="WP_184927325.1">
    <property type="nucleotide sequence ID" value="NZ_JACHMO010000001.1"/>
</dbReference>
<keyword evidence="5 8" id="KW-0464">Manganese</keyword>
<evidence type="ECO:0000256" key="9">
    <source>
        <dbReference type="PIRSR" id="PIRSR601088-4"/>
    </source>
</evidence>
<dbReference type="GO" id="GO:0016616">
    <property type="term" value="F:oxidoreductase activity, acting on the CH-OH group of donors, NAD or NADP as acceptor"/>
    <property type="evidence" value="ECO:0007669"/>
    <property type="project" value="InterPro"/>
</dbReference>
<dbReference type="Pfam" id="PF11975">
    <property type="entry name" value="Glyco_hydro_4C"/>
    <property type="match status" value="1"/>
</dbReference>
<feature type="binding site" evidence="8">
    <location>
        <position position="200"/>
    </location>
    <ligand>
        <name>Mn(2+)</name>
        <dbReference type="ChEBI" id="CHEBI:29035"/>
    </ligand>
</feature>
<comment type="cofactor">
    <cofactor evidence="10">
        <name>NAD(+)</name>
        <dbReference type="ChEBI" id="CHEBI:57540"/>
    </cofactor>
    <text evidence="10">Binds 1 NAD(+) per subunit.</text>
</comment>
<evidence type="ECO:0000313" key="13">
    <source>
        <dbReference type="Proteomes" id="UP000552097"/>
    </source>
</evidence>
<evidence type="ECO:0000259" key="11">
    <source>
        <dbReference type="Pfam" id="PF11975"/>
    </source>
</evidence>